<keyword evidence="12" id="KW-1185">Reference proteome</keyword>
<feature type="transmembrane region" description="Helical" evidence="9">
    <location>
        <begin position="239"/>
        <end position="256"/>
    </location>
</feature>
<evidence type="ECO:0000259" key="10">
    <source>
        <dbReference type="Pfam" id="PF03553"/>
    </source>
</evidence>
<feature type="transmembrane region" description="Helical" evidence="9">
    <location>
        <begin position="308"/>
        <end position="328"/>
    </location>
</feature>
<evidence type="ECO:0000313" key="12">
    <source>
        <dbReference type="Proteomes" id="UP000092695"/>
    </source>
</evidence>
<dbReference type="InterPro" id="IPR052180">
    <property type="entry name" value="NhaC_Na-H+_Antiporter"/>
</dbReference>
<gene>
    <name evidence="11" type="ORF">BA177_17565</name>
</gene>
<keyword evidence="6 9" id="KW-1133">Transmembrane helix</keyword>
<feature type="transmembrane region" description="Helical" evidence="9">
    <location>
        <begin position="79"/>
        <end position="101"/>
    </location>
</feature>
<evidence type="ECO:0000256" key="6">
    <source>
        <dbReference type="ARBA" id="ARBA00022989"/>
    </source>
</evidence>
<evidence type="ECO:0000256" key="4">
    <source>
        <dbReference type="ARBA" id="ARBA00022475"/>
    </source>
</evidence>
<evidence type="ECO:0000256" key="1">
    <source>
        <dbReference type="ARBA" id="ARBA00004651"/>
    </source>
</evidence>
<feature type="transmembrane region" description="Helical" evidence="9">
    <location>
        <begin position="437"/>
        <end position="456"/>
    </location>
</feature>
<dbReference type="GO" id="GO:0005886">
    <property type="term" value="C:plasma membrane"/>
    <property type="evidence" value="ECO:0007669"/>
    <property type="project" value="UniProtKB-SubCell"/>
</dbReference>
<feature type="transmembrane region" description="Helical" evidence="9">
    <location>
        <begin position="113"/>
        <end position="134"/>
    </location>
</feature>
<dbReference type="PANTHER" id="PTHR33451">
    <property type="entry name" value="MALATE-2H(+)/NA(+)-LACTATE ANTIPORTER"/>
    <property type="match status" value="1"/>
</dbReference>
<feature type="transmembrane region" description="Helical" evidence="9">
    <location>
        <begin position="42"/>
        <end position="59"/>
    </location>
</feature>
<evidence type="ECO:0000256" key="5">
    <source>
        <dbReference type="ARBA" id="ARBA00022692"/>
    </source>
</evidence>
<dbReference type="Proteomes" id="UP000092695">
    <property type="component" value="Chromosome"/>
</dbReference>
<evidence type="ECO:0000313" key="11">
    <source>
        <dbReference type="EMBL" id="ANO52756.1"/>
    </source>
</evidence>
<comment type="subcellular location">
    <subcellularLocation>
        <location evidence="1">Cell membrane</location>
        <topology evidence="1">Multi-pass membrane protein</topology>
    </subcellularLocation>
</comment>
<feature type="transmembrane region" description="Helical" evidence="9">
    <location>
        <begin position="201"/>
        <end position="218"/>
    </location>
</feature>
<protein>
    <submittedName>
        <fullName evidence="11">Sodium:proton antiporter</fullName>
    </submittedName>
</protein>
<feature type="transmembrane region" description="Helical" evidence="9">
    <location>
        <begin position="12"/>
        <end position="36"/>
    </location>
</feature>
<feature type="transmembrane region" description="Helical" evidence="9">
    <location>
        <begin position="262"/>
        <end position="287"/>
    </location>
</feature>
<dbReference type="PANTHER" id="PTHR33451:SF3">
    <property type="entry name" value="MALATE-2H(+)_NA(+)-LACTATE ANTIPORTER"/>
    <property type="match status" value="1"/>
</dbReference>
<accession>A0A193LJX3</accession>
<keyword evidence="2" id="KW-0813">Transport</keyword>
<reference evidence="11 12" key="1">
    <citation type="submission" date="2016-06" db="EMBL/GenBank/DDBJ databases">
        <title>Complete genome sequence of a deep-branching marine Gamma Proteobacterium Woeseia oceani type strain XK5.</title>
        <authorList>
            <person name="Mu D."/>
            <person name="Du Z."/>
        </authorList>
    </citation>
    <scope>NUCLEOTIDE SEQUENCE [LARGE SCALE GENOMIC DNA]</scope>
    <source>
        <strain evidence="11 12">XK5</strain>
    </source>
</reference>
<evidence type="ECO:0000256" key="7">
    <source>
        <dbReference type="ARBA" id="ARBA00023136"/>
    </source>
</evidence>
<dbReference type="AlphaFoldDB" id="A0A193LJX3"/>
<dbReference type="GO" id="GO:0015297">
    <property type="term" value="F:antiporter activity"/>
    <property type="evidence" value="ECO:0007669"/>
    <property type="project" value="UniProtKB-KW"/>
</dbReference>
<dbReference type="OrthoDB" id="9790605at2"/>
<comment type="similarity">
    <text evidence="8">Belongs to the NhaC Na(+)/H(+) (TC 2.A.35) antiporter family.</text>
</comment>
<keyword evidence="5 9" id="KW-0812">Transmembrane</keyword>
<evidence type="ECO:0000256" key="9">
    <source>
        <dbReference type="SAM" id="Phobius"/>
    </source>
</evidence>
<dbReference type="STRING" id="1548547.BA177_17565"/>
<dbReference type="KEGG" id="woc:BA177_17565"/>
<evidence type="ECO:0000256" key="2">
    <source>
        <dbReference type="ARBA" id="ARBA00022448"/>
    </source>
</evidence>
<dbReference type="InterPro" id="IPR018461">
    <property type="entry name" value="Na/H_Antiport_NhaC-like_C"/>
</dbReference>
<evidence type="ECO:0000256" key="3">
    <source>
        <dbReference type="ARBA" id="ARBA00022449"/>
    </source>
</evidence>
<feature type="domain" description="Na+/H+ antiporter NhaC-like C-terminal" evidence="10">
    <location>
        <begin position="26"/>
        <end position="219"/>
    </location>
</feature>
<dbReference type="RefSeq" id="WP_068618390.1">
    <property type="nucleotide sequence ID" value="NZ_CP016268.1"/>
</dbReference>
<organism evidence="11 12">
    <name type="scientific">Woeseia oceani</name>
    <dbReference type="NCBI Taxonomy" id="1548547"/>
    <lineage>
        <taxon>Bacteria</taxon>
        <taxon>Pseudomonadati</taxon>
        <taxon>Pseudomonadota</taxon>
        <taxon>Gammaproteobacteria</taxon>
        <taxon>Woeseiales</taxon>
        <taxon>Woeseiaceae</taxon>
        <taxon>Woeseia</taxon>
    </lineage>
</organism>
<keyword evidence="4" id="KW-1003">Cell membrane</keyword>
<dbReference type="Pfam" id="PF03553">
    <property type="entry name" value="Na_H_antiporter"/>
    <property type="match status" value="1"/>
</dbReference>
<feature type="transmembrane region" description="Helical" evidence="9">
    <location>
        <begin position="393"/>
        <end position="417"/>
    </location>
</feature>
<name>A0A193LJX3_9GAMM</name>
<evidence type="ECO:0000256" key="8">
    <source>
        <dbReference type="ARBA" id="ARBA00038435"/>
    </source>
</evidence>
<sequence length="470" mass="48880">MSTESQDDRLHFHGGSLTALVPILVLIGGLTWISLAEKGGTAEFWVFAWLGIVVGLFFAKNKSKYCNSALNGLSDRGGVTIIIAWLFAGVLGKIMVAGGLVDGILWLGTTFEVGSALFVVLAFVASMVFAVGTGTSTGTALALAPVLYPAGVFLGADPVALALAILAGGVFGDNLAPISDSTIVSALTQGARIDDVVRSRFPLAMSAAVIAATALYLMGQSAGEAATVGTDVVAEPKGLMMLAGLAVVVISALTGRHLVESLIYGIGASVLAGVLIGNLAFTQLLHIPEARGQSTGLIQDGLGATQNAIVFVLLLLALTQVVVDSGIMSRFLGFLQRSVVKTVRQAELAIVGITVAISVPICSNAPALLIVGPSIVKPLGSRFRLSAARKANLMDCAVCSVFYMLPWHIAVMVWHAAIVEAANSYSIFAPEISIALLNPYAWAILTVILFSALTGWNRRFEPDTTTPEVS</sequence>
<proteinExistence type="inferred from homology"/>
<feature type="transmembrane region" description="Helical" evidence="9">
    <location>
        <begin position="146"/>
        <end position="171"/>
    </location>
</feature>
<dbReference type="EMBL" id="CP016268">
    <property type="protein sequence ID" value="ANO52756.1"/>
    <property type="molecule type" value="Genomic_DNA"/>
</dbReference>
<keyword evidence="3" id="KW-0050">Antiport</keyword>
<keyword evidence="7 9" id="KW-0472">Membrane</keyword>